<dbReference type="CDD" id="cd01167">
    <property type="entry name" value="bac_FRK"/>
    <property type="match status" value="1"/>
</dbReference>
<name>A0AA88AKH6_FICCA</name>
<keyword evidence="12" id="KW-1185">Reference proteome</keyword>
<dbReference type="Pfam" id="PF00294">
    <property type="entry name" value="PfkB"/>
    <property type="match status" value="1"/>
</dbReference>
<proteinExistence type="inferred from homology"/>
<sequence>MASLQLLPPFLSLPHHNSTTSIAFQPPNFLKNSPHFELHSSFNLFKSRKPNLPCPRASINGESNGSVESKKPTRRGRKKGSTTSSTSSSSSSPKKQTRRSRKSQAESNDRISDEPTKQQTGQEDKQDSTDSELEDYDDGIDFPYEDPPLVCCFGAVKKEFVPTVRVSDNPMHPDIYSQWKMLQWDPPEFVRAPGGPPSNVAISHVRLGGRAAFMGKVGDDDFGDELVLMMNQEKVQTRAVKFDESKKTACSYMKIKFEDGKMRTEMVREAAEDSLLSSELNLAVLKEARMFHFTSEVLSSPSMERTLFKSIAYSKKFGGLVFFDPNLPLPLWKSRDETREFIKRAWNEANIIEVTRQELEFLLDEEYYERKRNYRPQYYAQNFEQTKNRRDYYHYTREEISPLWHDDLKFLFVTDGTLRIHFYSPTFDGVVVGTEDVLITPFTCDRTGSGDAVVAAIMRKLTSFPEMYENLDVLERQLRFAIAAGIISQWTIGGVRGFPTESATQNLKEQVYVPSMW</sequence>
<dbReference type="GO" id="GO:0042644">
    <property type="term" value="C:chloroplast nucleoid"/>
    <property type="evidence" value="ECO:0007669"/>
    <property type="project" value="TreeGrafter"/>
</dbReference>
<dbReference type="FunFam" id="3.40.1190.20:FF:000021">
    <property type="entry name" value="Fructokinase-like 2, chloroplastic"/>
    <property type="match status" value="1"/>
</dbReference>
<evidence type="ECO:0000256" key="6">
    <source>
        <dbReference type="ARBA" id="ARBA00022777"/>
    </source>
</evidence>
<evidence type="ECO:0000256" key="7">
    <source>
        <dbReference type="ARBA" id="ARBA00022946"/>
    </source>
</evidence>
<dbReference type="Gramene" id="FCD_00024086-RA">
    <property type="protein sequence ID" value="FCD_00024086-RA:cds"/>
    <property type="gene ID" value="FCD_00024086"/>
</dbReference>
<evidence type="ECO:0000256" key="5">
    <source>
        <dbReference type="ARBA" id="ARBA00022679"/>
    </source>
</evidence>
<comment type="function">
    <text evidence="8">Required for proper chloroplast development, most likely through regulating plastid-encoded polymerase (PEP) dependent chloroplast transcription. Acts as a component of the transcriptionally active plastid chromosome that is required for plastid gene expression.</text>
</comment>
<evidence type="ECO:0000256" key="3">
    <source>
        <dbReference type="ARBA" id="ARBA00022528"/>
    </source>
</evidence>
<protein>
    <recommendedName>
        <fullName evidence="10">Carbohydrate kinase PfkB domain-containing protein</fullName>
    </recommendedName>
</protein>
<reference evidence="11" key="1">
    <citation type="submission" date="2023-07" db="EMBL/GenBank/DDBJ databases">
        <title>draft genome sequence of fig (Ficus carica).</title>
        <authorList>
            <person name="Takahashi T."/>
            <person name="Nishimura K."/>
        </authorList>
    </citation>
    <scope>NUCLEOTIDE SEQUENCE</scope>
</reference>
<dbReference type="Proteomes" id="UP001187192">
    <property type="component" value="Unassembled WGS sequence"/>
</dbReference>
<dbReference type="InterPro" id="IPR050306">
    <property type="entry name" value="PfkB_Carbo_kinase"/>
</dbReference>
<dbReference type="InterPro" id="IPR011611">
    <property type="entry name" value="PfkB_dom"/>
</dbReference>
<evidence type="ECO:0000256" key="4">
    <source>
        <dbReference type="ARBA" id="ARBA00022640"/>
    </source>
</evidence>
<feature type="compositionally biased region" description="Low complexity" evidence="9">
    <location>
        <begin position="81"/>
        <end position="94"/>
    </location>
</feature>
<evidence type="ECO:0000256" key="2">
    <source>
        <dbReference type="ARBA" id="ARBA00010688"/>
    </source>
</evidence>
<gene>
    <name evidence="11" type="ORF">TIFTF001_016996</name>
</gene>
<evidence type="ECO:0000313" key="12">
    <source>
        <dbReference type="Proteomes" id="UP001187192"/>
    </source>
</evidence>
<comment type="caution">
    <text evidence="11">The sequence shown here is derived from an EMBL/GenBank/DDBJ whole genome shotgun (WGS) entry which is preliminary data.</text>
</comment>
<keyword evidence="6" id="KW-0418">Kinase</keyword>
<dbReference type="PROSITE" id="PS00583">
    <property type="entry name" value="PFKB_KINASES_1"/>
    <property type="match status" value="1"/>
</dbReference>
<organism evidence="11 12">
    <name type="scientific">Ficus carica</name>
    <name type="common">Common fig</name>
    <dbReference type="NCBI Taxonomy" id="3494"/>
    <lineage>
        <taxon>Eukaryota</taxon>
        <taxon>Viridiplantae</taxon>
        <taxon>Streptophyta</taxon>
        <taxon>Embryophyta</taxon>
        <taxon>Tracheophyta</taxon>
        <taxon>Spermatophyta</taxon>
        <taxon>Magnoliopsida</taxon>
        <taxon>eudicotyledons</taxon>
        <taxon>Gunneridae</taxon>
        <taxon>Pentapetalae</taxon>
        <taxon>rosids</taxon>
        <taxon>fabids</taxon>
        <taxon>Rosales</taxon>
        <taxon>Moraceae</taxon>
        <taxon>Ficeae</taxon>
        <taxon>Ficus</taxon>
    </lineage>
</organism>
<dbReference type="InterPro" id="IPR002173">
    <property type="entry name" value="Carboh/pur_kinase_PfkB_CS"/>
</dbReference>
<dbReference type="EMBL" id="BTGU01000026">
    <property type="protein sequence ID" value="GMN47833.1"/>
    <property type="molecule type" value="Genomic_DNA"/>
</dbReference>
<dbReference type="GO" id="GO:0042793">
    <property type="term" value="P:plastid transcription"/>
    <property type="evidence" value="ECO:0007669"/>
    <property type="project" value="UniProtKB-ARBA"/>
</dbReference>
<dbReference type="Gene3D" id="3.40.1190.20">
    <property type="match status" value="1"/>
</dbReference>
<keyword evidence="7" id="KW-0809">Transit peptide</keyword>
<comment type="similarity">
    <text evidence="2">Belongs to the carbohydrate kinase PfkB family.</text>
</comment>
<dbReference type="AlphaFoldDB" id="A0AA88AKH6"/>
<feature type="compositionally biased region" description="Basic and acidic residues" evidence="9">
    <location>
        <begin position="103"/>
        <end position="128"/>
    </location>
</feature>
<dbReference type="GO" id="GO:0016301">
    <property type="term" value="F:kinase activity"/>
    <property type="evidence" value="ECO:0007669"/>
    <property type="project" value="UniProtKB-KW"/>
</dbReference>
<evidence type="ECO:0000313" key="11">
    <source>
        <dbReference type="EMBL" id="GMN47833.1"/>
    </source>
</evidence>
<evidence type="ECO:0000256" key="1">
    <source>
        <dbReference type="ARBA" id="ARBA00004229"/>
    </source>
</evidence>
<accession>A0AA88AKH6</accession>
<comment type="subcellular location">
    <subcellularLocation>
        <location evidence="1">Plastid</location>
        <location evidence="1">Chloroplast</location>
    </subcellularLocation>
</comment>
<dbReference type="SUPFAM" id="SSF53613">
    <property type="entry name" value="Ribokinase-like"/>
    <property type="match status" value="1"/>
</dbReference>
<dbReference type="GO" id="GO:0009658">
    <property type="term" value="P:chloroplast organization"/>
    <property type="evidence" value="ECO:0007669"/>
    <property type="project" value="UniProtKB-ARBA"/>
</dbReference>
<evidence type="ECO:0000256" key="8">
    <source>
        <dbReference type="ARBA" id="ARBA00058434"/>
    </source>
</evidence>
<evidence type="ECO:0000256" key="9">
    <source>
        <dbReference type="SAM" id="MobiDB-lite"/>
    </source>
</evidence>
<feature type="region of interest" description="Disordered" evidence="9">
    <location>
        <begin position="53"/>
        <end position="140"/>
    </location>
</feature>
<feature type="domain" description="Carbohydrate kinase PfkB" evidence="10">
    <location>
        <begin position="180"/>
        <end position="485"/>
    </location>
</feature>
<dbReference type="PANTHER" id="PTHR43085:SF10">
    <property type="entry name" value="FRUCTOKINASE-LIKE 1, CHLOROPLASTIC"/>
    <property type="match status" value="1"/>
</dbReference>
<keyword evidence="3" id="KW-0150">Chloroplast</keyword>
<evidence type="ECO:0000259" key="10">
    <source>
        <dbReference type="Pfam" id="PF00294"/>
    </source>
</evidence>
<dbReference type="InterPro" id="IPR029056">
    <property type="entry name" value="Ribokinase-like"/>
</dbReference>
<feature type="compositionally biased region" description="Acidic residues" evidence="9">
    <location>
        <begin position="129"/>
        <end position="140"/>
    </location>
</feature>
<keyword evidence="4" id="KW-0934">Plastid</keyword>
<dbReference type="PANTHER" id="PTHR43085">
    <property type="entry name" value="HEXOKINASE FAMILY MEMBER"/>
    <property type="match status" value="1"/>
</dbReference>
<keyword evidence="5" id="KW-0808">Transferase</keyword>